<reference evidence="1 2" key="1">
    <citation type="submission" date="2023-05" db="EMBL/GenBank/DDBJ databases">
        <authorList>
            <person name="Zhang X."/>
        </authorList>
    </citation>
    <scope>NUCLEOTIDE SEQUENCE [LARGE SCALE GENOMIC DNA]</scope>
    <source>
        <strain evidence="1 2">DM2B3-1</strain>
    </source>
</reference>
<keyword evidence="2" id="KW-1185">Reference proteome</keyword>
<dbReference type="Proteomes" id="UP001228581">
    <property type="component" value="Unassembled WGS sequence"/>
</dbReference>
<sequence>MRLTESRLQALCSCRWRDRFQWHWNTFPHYRGLLHRNNNTSQNAIKGALNRSMSIAKGVYFYAATGHCIELKSQVGIQTCPTIPTPVGAGLAPYPVP</sequence>
<evidence type="ECO:0000313" key="2">
    <source>
        <dbReference type="Proteomes" id="UP001228581"/>
    </source>
</evidence>
<dbReference type="EMBL" id="JASJOT010000073">
    <property type="protein sequence ID" value="MDJ1498961.1"/>
    <property type="molecule type" value="Genomic_DNA"/>
</dbReference>
<comment type="caution">
    <text evidence="1">The sequence shown here is derived from an EMBL/GenBank/DDBJ whole genome shotgun (WGS) entry which is preliminary data.</text>
</comment>
<proteinExistence type="predicted"/>
<evidence type="ECO:0000313" key="1">
    <source>
        <dbReference type="EMBL" id="MDJ1498961.1"/>
    </source>
</evidence>
<gene>
    <name evidence="1" type="ORF">QNI19_38905</name>
</gene>
<name>A0ABT7CYV5_9BACT</name>
<accession>A0ABT7CYV5</accession>
<protein>
    <submittedName>
        <fullName evidence="1">Uncharacterized protein</fullName>
    </submittedName>
</protein>
<dbReference type="RefSeq" id="WP_314006010.1">
    <property type="nucleotide sequence ID" value="NZ_JASJOT010000073.1"/>
</dbReference>
<organism evidence="1 2">
    <name type="scientific">Xanthocytophaga flava</name>
    <dbReference type="NCBI Taxonomy" id="3048013"/>
    <lineage>
        <taxon>Bacteria</taxon>
        <taxon>Pseudomonadati</taxon>
        <taxon>Bacteroidota</taxon>
        <taxon>Cytophagia</taxon>
        <taxon>Cytophagales</taxon>
        <taxon>Rhodocytophagaceae</taxon>
        <taxon>Xanthocytophaga</taxon>
    </lineage>
</organism>